<comment type="caution">
    <text evidence="3">The sequence shown here is derived from an EMBL/GenBank/DDBJ whole genome shotgun (WGS) entry which is preliminary data.</text>
</comment>
<evidence type="ECO:0000256" key="1">
    <source>
        <dbReference type="ARBA" id="ARBA00022737"/>
    </source>
</evidence>
<dbReference type="Pfam" id="PF13424">
    <property type="entry name" value="TPR_12"/>
    <property type="match status" value="1"/>
</dbReference>
<sequence length="104" mass="12556">MMYFNLARLYYRQENWTTALQIFQKSLNMVFEQDQQHPQLAEICNCLGLTYAHRKDCLKAEHYHRLDVEGAEKILPYDHPDLQRYQYQLEITLLQLNRIGIQHS</sequence>
<dbReference type="AlphaFoldDB" id="A0A815BXR5"/>
<keyword evidence="2" id="KW-0802">TPR repeat</keyword>
<dbReference type="PANTHER" id="PTHR45641">
    <property type="entry name" value="TETRATRICOPEPTIDE REPEAT PROTEIN (AFU_ORTHOLOGUE AFUA_6G03870)"/>
    <property type="match status" value="1"/>
</dbReference>
<gene>
    <name evidence="3" type="ORF">RFH988_LOCUS28444</name>
</gene>
<dbReference type="InterPro" id="IPR011990">
    <property type="entry name" value="TPR-like_helical_dom_sf"/>
</dbReference>
<evidence type="ECO:0000256" key="2">
    <source>
        <dbReference type="ARBA" id="ARBA00022803"/>
    </source>
</evidence>
<dbReference type="EMBL" id="CAJNOO010002528">
    <property type="protein sequence ID" value="CAF1276036.1"/>
    <property type="molecule type" value="Genomic_DNA"/>
</dbReference>
<evidence type="ECO:0000313" key="4">
    <source>
        <dbReference type="Proteomes" id="UP000663882"/>
    </source>
</evidence>
<dbReference type="OrthoDB" id="10060079at2759"/>
<proteinExistence type="predicted"/>
<organism evidence="3 4">
    <name type="scientific">Rotaria sordida</name>
    <dbReference type="NCBI Taxonomy" id="392033"/>
    <lineage>
        <taxon>Eukaryota</taxon>
        <taxon>Metazoa</taxon>
        <taxon>Spiralia</taxon>
        <taxon>Gnathifera</taxon>
        <taxon>Rotifera</taxon>
        <taxon>Eurotatoria</taxon>
        <taxon>Bdelloidea</taxon>
        <taxon>Philodinida</taxon>
        <taxon>Philodinidae</taxon>
        <taxon>Rotaria</taxon>
    </lineage>
</organism>
<accession>A0A815BXR5</accession>
<dbReference type="Gene3D" id="1.25.40.10">
    <property type="entry name" value="Tetratricopeptide repeat domain"/>
    <property type="match status" value="1"/>
</dbReference>
<name>A0A815BXR5_9BILA</name>
<reference evidence="3" key="1">
    <citation type="submission" date="2021-02" db="EMBL/GenBank/DDBJ databases">
        <authorList>
            <person name="Nowell W R."/>
        </authorList>
    </citation>
    <scope>NUCLEOTIDE SEQUENCE</scope>
</reference>
<evidence type="ECO:0000313" key="3">
    <source>
        <dbReference type="EMBL" id="CAF1276036.1"/>
    </source>
</evidence>
<evidence type="ECO:0008006" key="5">
    <source>
        <dbReference type="Google" id="ProtNLM"/>
    </source>
</evidence>
<dbReference type="SUPFAM" id="SSF48452">
    <property type="entry name" value="TPR-like"/>
    <property type="match status" value="1"/>
</dbReference>
<dbReference type="Proteomes" id="UP000663882">
    <property type="component" value="Unassembled WGS sequence"/>
</dbReference>
<keyword evidence="1" id="KW-0677">Repeat</keyword>
<dbReference type="PANTHER" id="PTHR45641:SF19">
    <property type="entry name" value="NEPHROCYSTIN-3"/>
    <property type="match status" value="1"/>
</dbReference>
<protein>
    <recommendedName>
        <fullName evidence="5">Tetratricopeptide repeat protein</fullName>
    </recommendedName>
</protein>